<evidence type="ECO:0000313" key="5">
    <source>
        <dbReference type="EMBL" id="KAH7576277.1"/>
    </source>
</evidence>
<feature type="compositionally biased region" description="Basic residues" evidence="3">
    <location>
        <begin position="1"/>
        <end position="10"/>
    </location>
</feature>
<reference evidence="5 6" key="1">
    <citation type="submission" date="2021-02" db="EMBL/GenBank/DDBJ databases">
        <title>Plant Genome Project.</title>
        <authorList>
            <person name="Zhang R.-G."/>
        </authorList>
    </citation>
    <scope>NUCLEOTIDE SEQUENCE [LARGE SCALE GENOMIC DNA]</scope>
    <source>
        <tissue evidence="5">Leaves</tissue>
    </source>
</reference>
<evidence type="ECO:0000256" key="3">
    <source>
        <dbReference type="SAM" id="MobiDB-lite"/>
    </source>
</evidence>
<name>A0ABQ8IHY2_9ROSI</name>
<proteinExistence type="predicted"/>
<dbReference type="PANTHER" id="PTHR31692:SF56">
    <property type="entry name" value="EXPANSIN-B2-RELATED"/>
    <property type="match status" value="1"/>
</dbReference>
<dbReference type="PRINTS" id="PR00829">
    <property type="entry name" value="LOLP1ALLERGN"/>
</dbReference>
<evidence type="ECO:0000256" key="1">
    <source>
        <dbReference type="ARBA" id="ARBA00004613"/>
    </source>
</evidence>
<organism evidence="5 6">
    <name type="scientific">Xanthoceras sorbifolium</name>
    <dbReference type="NCBI Taxonomy" id="99658"/>
    <lineage>
        <taxon>Eukaryota</taxon>
        <taxon>Viridiplantae</taxon>
        <taxon>Streptophyta</taxon>
        <taxon>Embryophyta</taxon>
        <taxon>Tracheophyta</taxon>
        <taxon>Spermatophyta</taxon>
        <taxon>Magnoliopsida</taxon>
        <taxon>eudicotyledons</taxon>
        <taxon>Gunneridae</taxon>
        <taxon>Pentapetalae</taxon>
        <taxon>rosids</taxon>
        <taxon>malvids</taxon>
        <taxon>Sapindales</taxon>
        <taxon>Sapindaceae</taxon>
        <taxon>Xanthoceroideae</taxon>
        <taxon>Xanthoceras</taxon>
    </lineage>
</organism>
<comment type="subcellular location">
    <subcellularLocation>
        <location evidence="1">Secreted</location>
    </subcellularLocation>
</comment>
<dbReference type="InterPro" id="IPR005795">
    <property type="entry name" value="LolPI"/>
</dbReference>
<feature type="domain" description="Expansin-like CBD" evidence="4">
    <location>
        <begin position="55"/>
        <end position="138"/>
    </location>
</feature>
<dbReference type="Pfam" id="PF01357">
    <property type="entry name" value="Expansin_C"/>
    <property type="match status" value="1"/>
</dbReference>
<evidence type="ECO:0000256" key="2">
    <source>
        <dbReference type="ARBA" id="ARBA00022525"/>
    </source>
</evidence>
<evidence type="ECO:0000313" key="6">
    <source>
        <dbReference type="Proteomes" id="UP000827721"/>
    </source>
</evidence>
<dbReference type="EMBL" id="JAFEMO010000001">
    <property type="protein sequence ID" value="KAH7576277.1"/>
    <property type="molecule type" value="Genomic_DNA"/>
</dbReference>
<sequence length="144" mass="15707">MRLQLARRRPTSTEPAAAERRRREQQQQGSELTAVECDYSGMNVVFVVDSGSNPSYFAVLIEFVEGDGTLAAVDLQQTSQSNTWLSMQRSWGAVWKLDSGSSLTAPFSLRLTAADSGETIVASNIIPDGWGAGQTYQSLVNFNV</sequence>
<protein>
    <recommendedName>
        <fullName evidence="4">Expansin-like CBD domain-containing protein</fullName>
    </recommendedName>
</protein>
<feature type="region of interest" description="Disordered" evidence="3">
    <location>
        <begin position="1"/>
        <end position="31"/>
    </location>
</feature>
<dbReference type="Proteomes" id="UP000827721">
    <property type="component" value="Unassembled WGS sequence"/>
</dbReference>
<dbReference type="PANTHER" id="PTHR31692">
    <property type="entry name" value="EXPANSIN-B3"/>
    <property type="match status" value="1"/>
</dbReference>
<dbReference type="PROSITE" id="PS50843">
    <property type="entry name" value="EXPANSIN_CBD"/>
    <property type="match status" value="1"/>
</dbReference>
<accession>A0ABQ8IHY2</accession>
<keyword evidence="2" id="KW-0964">Secreted</keyword>
<gene>
    <name evidence="5" type="ORF">JRO89_XS01G0026200</name>
</gene>
<dbReference type="InterPro" id="IPR007117">
    <property type="entry name" value="Expansin_CBD"/>
</dbReference>
<comment type="caution">
    <text evidence="5">The sequence shown here is derived from an EMBL/GenBank/DDBJ whole genome shotgun (WGS) entry which is preliminary data.</text>
</comment>
<dbReference type="InterPro" id="IPR036749">
    <property type="entry name" value="Expansin_CBD_sf"/>
</dbReference>
<keyword evidence="6" id="KW-1185">Reference proteome</keyword>
<evidence type="ECO:0000259" key="4">
    <source>
        <dbReference type="PROSITE" id="PS50843"/>
    </source>
</evidence>
<dbReference type="Gene3D" id="2.60.40.760">
    <property type="entry name" value="Expansin, cellulose-binding-like domain"/>
    <property type="match status" value="1"/>
</dbReference>
<dbReference type="SUPFAM" id="SSF49590">
    <property type="entry name" value="PHL pollen allergen"/>
    <property type="match status" value="1"/>
</dbReference>